<comment type="caution">
    <text evidence="1">The sequence shown here is derived from an EMBL/GenBank/DDBJ whole genome shotgun (WGS) entry which is preliminary data.</text>
</comment>
<dbReference type="Proteomes" id="UP000549009">
    <property type="component" value="Unassembled WGS sequence"/>
</dbReference>
<proteinExistence type="predicted"/>
<sequence>MAADAPLGTAEVTFDLDGIQGAARPEIAAPRK</sequence>
<accession>A0A7W8B3F3</accession>
<gene>
    <name evidence="1" type="ORF">FHS40_007039</name>
</gene>
<evidence type="ECO:0000313" key="1">
    <source>
        <dbReference type="EMBL" id="MBB5107918.1"/>
    </source>
</evidence>
<protein>
    <submittedName>
        <fullName evidence="1">Uncharacterized protein</fullName>
    </submittedName>
</protein>
<dbReference type="AlphaFoldDB" id="A0A7W8B3F3"/>
<keyword evidence="2" id="KW-1185">Reference proteome</keyword>
<reference evidence="1 2" key="1">
    <citation type="submission" date="2020-08" db="EMBL/GenBank/DDBJ databases">
        <title>Genomic Encyclopedia of Type Strains, Phase III (KMG-III): the genomes of soil and plant-associated and newly described type strains.</title>
        <authorList>
            <person name="Whitman W."/>
        </authorList>
    </citation>
    <scope>NUCLEOTIDE SEQUENCE [LARGE SCALE GENOMIC DNA]</scope>
    <source>
        <strain evidence="1 2">CECT 3146</strain>
    </source>
</reference>
<organism evidence="1 2">
    <name type="scientific">Streptomyces spectabilis</name>
    <dbReference type="NCBI Taxonomy" id="68270"/>
    <lineage>
        <taxon>Bacteria</taxon>
        <taxon>Bacillati</taxon>
        <taxon>Actinomycetota</taxon>
        <taxon>Actinomycetes</taxon>
        <taxon>Kitasatosporales</taxon>
        <taxon>Streptomycetaceae</taxon>
        <taxon>Streptomyces</taxon>
    </lineage>
</organism>
<dbReference type="EMBL" id="JACHJD010000016">
    <property type="protein sequence ID" value="MBB5107918.1"/>
    <property type="molecule type" value="Genomic_DNA"/>
</dbReference>
<evidence type="ECO:0000313" key="2">
    <source>
        <dbReference type="Proteomes" id="UP000549009"/>
    </source>
</evidence>
<name>A0A7W8B3F3_STRST</name>